<evidence type="ECO:0000313" key="2">
    <source>
        <dbReference type="EMBL" id="GGH88897.1"/>
    </source>
</evidence>
<evidence type="ECO:0000256" key="1">
    <source>
        <dbReference type="SAM" id="Phobius"/>
    </source>
</evidence>
<gene>
    <name evidence="2" type="ORF">GCM10011495_31230</name>
</gene>
<feature type="transmembrane region" description="Helical" evidence="1">
    <location>
        <begin position="29"/>
        <end position="49"/>
    </location>
</feature>
<keyword evidence="1" id="KW-0472">Membrane</keyword>
<evidence type="ECO:0000313" key="3">
    <source>
        <dbReference type="Proteomes" id="UP000637774"/>
    </source>
</evidence>
<feature type="transmembrane region" description="Helical" evidence="1">
    <location>
        <begin position="96"/>
        <end position="118"/>
    </location>
</feature>
<keyword evidence="1" id="KW-0812">Transmembrane</keyword>
<accession>A0ABQ2AB02</accession>
<sequence>MIACFDFLFYCFYCLSSRQRPDRVEGAKFILFVCLTLLPLGYYLVLSLMAGGLLFSIRTALCAELLLLAGLWWGYFRPQHYLQRLGRAPSPEPHRVRYALLGVGVIALALLPLLSIPIL</sequence>
<dbReference type="Proteomes" id="UP000637774">
    <property type="component" value="Unassembled WGS sequence"/>
</dbReference>
<proteinExistence type="predicted"/>
<name>A0ABQ2AB02_9BACT</name>
<keyword evidence="3" id="KW-1185">Reference proteome</keyword>
<organism evidence="2 3">
    <name type="scientific">Hymenobacter frigidus</name>
    <dbReference type="NCBI Taxonomy" id="1524095"/>
    <lineage>
        <taxon>Bacteria</taxon>
        <taxon>Pseudomonadati</taxon>
        <taxon>Bacteroidota</taxon>
        <taxon>Cytophagia</taxon>
        <taxon>Cytophagales</taxon>
        <taxon>Hymenobacteraceae</taxon>
        <taxon>Hymenobacter</taxon>
    </lineage>
</organism>
<protein>
    <submittedName>
        <fullName evidence="2">Uncharacterized protein</fullName>
    </submittedName>
</protein>
<comment type="caution">
    <text evidence="2">The sequence shown here is derived from an EMBL/GenBank/DDBJ whole genome shotgun (WGS) entry which is preliminary data.</text>
</comment>
<keyword evidence="1" id="KW-1133">Transmembrane helix</keyword>
<feature type="transmembrane region" description="Helical" evidence="1">
    <location>
        <begin position="55"/>
        <end position="75"/>
    </location>
</feature>
<reference evidence="3" key="1">
    <citation type="journal article" date="2019" name="Int. J. Syst. Evol. Microbiol.">
        <title>The Global Catalogue of Microorganisms (GCM) 10K type strain sequencing project: providing services to taxonomists for standard genome sequencing and annotation.</title>
        <authorList>
            <consortium name="The Broad Institute Genomics Platform"/>
            <consortium name="The Broad Institute Genome Sequencing Center for Infectious Disease"/>
            <person name="Wu L."/>
            <person name="Ma J."/>
        </authorList>
    </citation>
    <scope>NUCLEOTIDE SEQUENCE [LARGE SCALE GENOMIC DNA]</scope>
    <source>
        <strain evidence="3">CGMCC 1.14966</strain>
    </source>
</reference>
<dbReference type="EMBL" id="BMGY01000035">
    <property type="protein sequence ID" value="GGH88897.1"/>
    <property type="molecule type" value="Genomic_DNA"/>
</dbReference>